<gene>
    <name evidence="2" type="ORF">LCGC14_0742210</name>
</gene>
<keyword evidence="1" id="KW-0472">Membrane</keyword>
<dbReference type="EMBL" id="LAZR01001756">
    <property type="protein sequence ID" value="KKN39573.1"/>
    <property type="molecule type" value="Genomic_DNA"/>
</dbReference>
<accession>A0A0F9TDH2</accession>
<reference evidence="2" key="1">
    <citation type="journal article" date="2015" name="Nature">
        <title>Complex archaea that bridge the gap between prokaryotes and eukaryotes.</title>
        <authorList>
            <person name="Spang A."/>
            <person name="Saw J.H."/>
            <person name="Jorgensen S.L."/>
            <person name="Zaremba-Niedzwiedzka K."/>
            <person name="Martijn J."/>
            <person name="Lind A.E."/>
            <person name="van Eijk R."/>
            <person name="Schleper C."/>
            <person name="Guy L."/>
            <person name="Ettema T.J."/>
        </authorList>
    </citation>
    <scope>NUCLEOTIDE SEQUENCE</scope>
</reference>
<protein>
    <submittedName>
        <fullName evidence="2">Uncharacterized protein</fullName>
    </submittedName>
</protein>
<evidence type="ECO:0000313" key="2">
    <source>
        <dbReference type="EMBL" id="KKN39573.1"/>
    </source>
</evidence>
<sequence length="91" mass="11451">MARWLSKEEREKRIKRVIELRDKYNLTFYQIAGRIGLHQRTVTWIYSEFRKKNMRRRKKSGRRQLGKNRHLITYFIAIYYYFLLIFNDFLV</sequence>
<keyword evidence="1" id="KW-1133">Transmembrane helix</keyword>
<feature type="transmembrane region" description="Helical" evidence="1">
    <location>
        <begin position="71"/>
        <end position="90"/>
    </location>
</feature>
<name>A0A0F9TDH2_9ZZZZ</name>
<organism evidence="2">
    <name type="scientific">marine sediment metagenome</name>
    <dbReference type="NCBI Taxonomy" id="412755"/>
    <lineage>
        <taxon>unclassified sequences</taxon>
        <taxon>metagenomes</taxon>
        <taxon>ecological metagenomes</taxon>
    </lineage>
</organism>
<proteinExistence type="predicted"/>
<evidence type="ECO:0000256" key="1">
    <source>
        <dbReference type="SAM" id="Phobius"/>
    </source>
</evidence>
<dbReference type="AlphaFoldDB" id="A0A0F9TDH2"/>
<comment type="caution">
    <text evidence="2">The sequence shown here is derived from an EMBL/GenBank/DDBJ whole genome shotgun (WGS) entry which is preliminary data.</text>
</comment>
<keyword evidence="1" id="KW-0812">Transmembrane</keyword>